<protein>
    <recommendedName>
        <fullName evidence="5">Proteophosphoglycan</fullName>
    </recommendedName>
</protein>
<evidence type="ECO:0000313" key="3">
    <source>
        <dbReference type="EMBL" id="OIN05603.1"/>
    </source>
</evidence>
<evidence type="ECO:0008006" key="5">
    <source>
        <dbReference type="Google" id="ProtNLM"/>
    </source>
</evidence>
<dbReference type="Pfam" id="PF21028">
    <property type="entry name" value="DUF1285_C"/>
    <property type="match status" value="1"/>
</dbReference>
<keyword evidence="4" id="KW-1185">Reference proteome</keyword>
<evidence type="ECO:0000313" key="4">
    <source>
        <dbReference type="Proteomes" id="UP000243073"/>
    </source>
</evidence>
<dbReference type="InterPro" id="IPR010707">
    <property type="entry name" value="DUF1285"/>
</dbReference>
<accession>A0A1J4QCD3</accession>
<dbReference type="InterPro" id="IPR023361">
    <property type="entry name" value="DUF1285_beta_roll_sf"/>
</dbReference>
<dbReference type="Gene3D" id="3.10.540.10">
    <property type="entry name" value="duf1285 like domain"/>
    <property type="match status" value="1"/>
</dbReference>
<dbReference type="RefSeq" id="WP_071473812.1">
    <property type="nucleotide sequence ID" value="NZ_MDKE01000055.1"/>
</dbReference>
<reference evidence="3 4" key="1">
    <citation type="submission" date="2016-07" db="EMBL/GenBank/DDBJ databases">
        <title>Draft Genome Sequence of Oceanisphaera psychrotolerans, isolated from coastal sediment samples.</title>
        <authorList>
            <person name="Zhuo S."/>
            <person name="Ruan Z."/>
        </authorList>
    </citation>
    <scope>NUCLEOTIDE SEQUENCE [LARGE SCALE GENOMIC DNA]</scope>
    <source>
        <strain evidence="3 4">LAM-WHM-ZC</strain>
    </source>
</reference>
<evidence type="ECO:0000259" key="1">
    <source>
        <dbReference type="Pfam" id="PF06938"/>
    </source>
</evidence>
<evidence type="ECO:0000259" key="2">
    <source>
        <dbReference type="Pfam" id="PF21028"/>
    </source>
</evidence>
<dbReference type="AlphaFoldDB" id="A0A1J4QCD3"/>
<gene>
    <name evidence="3" type="ORF">BFR47_05300</name>
</gene>
<dbReference type="InterPro" id="IPR048341">
    <property type="entry name" value="DUF1285_N"/>
</dbReference>
<dbReference type="InterPro" id="IPR048342">
    <property type="entry name" value="DUF1285_C"/>
</dbReference>
<sequence>MSTFDLDKLSRQLEPKSQGIPPLDKWNPEFCGDMDMRIARDGTWFHEGSPIKRKAMVKMFSRILWQENGAYFLKTPVEKVGILVDDLPFLLIGLEVVEGEYGSELHFTSSTDDNIVAGPDHALVVTENSTTGEPEPSLEIRFGMFGRLHRNVFYQLVELGMAEPCAEGGEELVVYSRGKRFSLGRL</sequence>
<dbReference type="Proteomes" id="UP000243073">
    <property type="component" value="Unassembled WGS sequence"/>
</dbReference>
<organism evidence="3 4">
    <name type="scientific">Oceanisphaera psychrotolerans</name>
    <dbReference type="NCBI Taxonomy" id="1414654"/>
    <lineage>
        <taxon>Bacteria</taxon>
        <taxon>Pseudomonadati</taxon>
        <taxon>Pseudomonadota</taxon>
        <taxon>Gammaproteobacteria</taxon>
        <taxon>Aeromonadales</taxon>
        <taxon>Aeromonadaceae</taxon>
        <taxon>Oceanisphaera</taxon>
    </lineage>
</organism>
<comment type="caution">
    <text evidence="3">The sequence shown here is derived from an EMBL/GenBank/DDBJ whole genome shotgun (WGS) entry which is preliminary data.</text>
</comment>
<dbReference type="EMBL" id="MDKE01000055">
    <property type="protein sequence ID" value="OIN05603.1"/>
    <property type="molecule type" value="Genomic_DNA"/>
</dbReference>
<proteinExistence type="predicted"/>
<feature type="domain" description="DUF1285" evidence="1">
    <location>
        <begin position="21"/>
        <end position="86"/>
    </location>
</feature>
<dbReference type="Pfam" id="PF06938">
    <property type="entry name" value="DUF1285_N"/>
    <property type="match status" value="1"/>
</dbReference>
<dbReference type="PIRSF" id="PIRSF029557">
    <property type="entry name" value="UCP029557"/>
    <property type="match status" value="1"/>
</dbReference>
<dbReference type="STRING" id="1414654.BFR47_05300"/>
<feature type="domain" description="DUF1285" evidence="2">
    <location>
        <begin position="88"/>
        <end position="183"/>
    </location>
</feature>
<dbReference type="OrthoDB" id="3078366at2"/>
<name>A0A1J4QCD3_9GAMM</name>
<dbReference type="Gene3D" id="2.30.270.10">
    <property type="entry name" value="duf1285 protein"/>
    <property type="match status" value="1"/>
</dbReference>